<feature type="coiled-coil region" evidence="1">
    <location>
        <begin position="563"/>
        <end position="601"/>
    </location>
</feature>
<feature type="coiled-coil region" evidence="1">
    <location>
        <begin position="653"/>
        <end position="708"/>
    </location>
</feature>
<protein>
    <recommendedName>
        <fullName evidence="3">DUF7603 domain-containing protein</fullName>
    </recommendedName>
</protein>
<organism evidence="4 5">
    <name type="scientific">Paecilomyces lecythidis</name>
    <dbReference type="NCBI Taxonomy" id="3004212"/>
    <lineage>
        <taxon>Eukaryota</taxon>
        <taxon>Fungi</taxon>
        <taxon>Dikarya</taxon>
        <taxon>Ascomycota</taxon>
        <taxon>Pezizomycotina</taxon>
        <taxon>Eurotiomycetes</taxon>
        <taxon>Eurotiomycetidae</taxon>
        <taxon>Eurotiales</taxon>
        <taxon>Thermoascaceae</taxon>
        <taxon>Paecilomyces</taxon>
    </lineage>
</organism>
<proteinExistence type="predicted"/>
<feature type="domain" description="DUF7603" evidence="3">
    <location>
        <begin position="472"/>
        <end position="575"/>
    </location>
</feature>
<feature type="coiled-coil region" evidence="1">
    <location>
        <begin position="468"/>
        <end position="534"/>
    </location>
</feature>
<dbReference type="Pfam" id="PF24554">
    <property type="entry name" value="DUF7603"/>
    <property type="match status" value="1"/>
</dbReference>
<accession>A0ABR3YC90</accession>
<feature type="region of interest" description="Disordered" evidence="2">
    <location>
        <begin position="136"/>
        <end position="160"/>
    </location>
</feature>
<dbReference type="EMBL" id="JAVDPF010000002">
    <property type="protein sequence ID" value="KAL1885600.1"/>
    <property type="molecule type" value="Genomic_DNA"/>
</dbReference>
<name>A0ABR3YC90_9EURO</name>
<feature type="region of interest" description="Disordered" evidence="2">
    <location>
        <begin position="1"/>
        <end position="91"/>
    </location>
</feature>
<dbReference type="InterPro" id="IPR056023">
    <property type="entry name" value="DUF7603"/>
</dbReference>
<evidence type="ECO:0000313" key="5">
    <source>
        <dbReference type="Proteomes" id="UP001583193"/>
    </source>
</evidence>
<evidence type="ECO:0000313" key="4">
    <source>
        <dbReference type="EMBL" id="KAL1885600.1"/>
    </source>
</evidence>
<comment type="caution">
    <text evidence="4">The sequence shown here is derived from an EMBL/GenBank/DDBJ whole genome shotgun (WGS) entry which is preliminary data.</text>
</comment>
<feature type="compositionally biased region" description="Polar residues" evidence="2">
    <location>
        <begin position="1"/>
        <end position="19"/>
    </location>
</feature>
<dbReference type="Proteomes" id="UP001583193">
    <property type="component" value="Unassembled WGS sequence"/>
</dbReference>
<feature type="compositionally biased region" description="Basic and acidic residues" evidence="2">
    <location>
        <begin position="338"/>
        <end position="353"/>
    </location>
</feature>
<gene>
    <name evidence="4" type="ORF">Plec18167_001095</name>
</gene>
<evidence type="ECO:0000259" key="3">
    <source>
        <dbReference type="Pfam" id="PF24554"/>
    </source>
</evidence>
<evidence type="ECO:0000256" key="2">
    <source>
        <dbReference type="SAM" id="MobiDB-lite"/>
    </source>
</evidence>
<feature type="coiled-coil region" evidence="1">
    <location>
        <begin position="163"/>
        <end position="293"/>
    </location>
</feature>
<sequence length="721" mass="81231">MSGSSSDTKQPKTPGNKITSFFGWKTAASPGDESAGTDESGRSPIPSHMVTSHPNGTKGAPTAIDVTKANGLQTPTRMGSFGSAMSGHPDMDLKVNQLETELREISTELAGSIRREMDLEDLVDRLQSELGMDSNRRTSDYFSDSGAGSVKYGPDSGGRPEDIERIRRAAEQERAQLKVELSQKWQEERSRRAAFESHVQLLESQVQQFRRERVDASNLASRTKELELALEDTRRKLAEERQLKDNFEDLLTAMRVELEQHRNERDSAQGEDVSRLRQELEMLRAENATLAQSRFSSIAEEDGDLRRGSLIGLTRSSSLARRPAKPAGSLSRSNSVSGKDRESRESLADRVKDVEAQRDALHQALRNLLERQAYQTRESEKRIRMLEIELERAQECGTPRRLGYEREVRTLREEINLLRQRADDALEQKWQCEKGLGGLKMDLDRAEQETHTLRMLLQEHDIAVPEYLASSREELADVQATSASLEAAYQQLQADREYAEANGPASLEEEQKLAEQLASSVERTEALASQVRQQLDTNNSLRNRLAEAISRGEKEQKLSAARINDMQQRLKSLEDTVLQAQQQSEEEVAKHEDEIKLLKENHNTQLLRAKNGIRSPVTLSPRPPSSPFFDGRSPRLDRTTAGEGMPLSQAVKTEALEARVKELEKALRDADMEMEEVVGRMNKAQIEVAELQSDRDNALRETRRLQAAIMAEREKFQALRG</sequence>
<reference evidence="4 5" key="1">
    <citation type="journal article" date="2024" name="IMA Fungus">
        <title>IMA Genome - F19 : A genome assembly and annotation guide to empower mycologists, including annotated draft genome sequences of Ceratocystis pirilliformis, Diaporthe australafricana, Fusarium ophioides, Paecilomyces lecythidis, and Sporothrix stenoceras.</title>
        <authorList>
            <person name="Aylward J."/>
            <person name="Wilson A.M."/>
            <person name="Visagie C.M."/>
            <person name="Spraker J."/>
            <person name="Barnes I."/>
            <person name="Buitendag C."/>
            <person name="Ceriani C."/>
            <person name="Del Mar Angel L."/>
            <person name="du Plessis D."/>
            <person name="Fuchs T."/>
            <person name="Gasser K."/>
            <person name="Kramer D."/>
            <person name="Li W."/>
            <person name="Munsamy K."/>
            <person name="Piso A."/>
            <person name="Price J.L."/>
            <person name="Sonnekus B."/>
            <person name="Thomas C."/>
            <person name="van der Nest A."/>
            <person name="van Dijk A."/>
            <person name="van Heerden A."/>
            <person name="van Vuuren N."/>
            <person name="Yilmaz N."/>
            <person name="Duong T.A."/>
            <person name="van der Merwe N.A."/>
            <person name="Wingfield M.J."/>
            <person name="Wingfield B.D."/>
        </authorList>
    </citation>
    <scope>NUCLEOTIDE SEQUENCE [LARGE SCALE GENOMIC DNA]</scope>
    <source>
        <strain evidence="4 5">CMW 18167</strain>
    </source>
</reference>
<feature type="region of interest" description="Disordered" evidence="2">
    <location>
        <begin position="316"/>
        <end position="353"/>
    </location>
</feature>
<keyword evidence="1" id="KW-0175">Coiled coil</keyword>
<keyword evidence="5" id="KW-1185">Reference proteome</keyword>
<evidence type="ECO:0000256" key="1">
    <source>
        <dbReference type="SAM" id="Coils"/>
    </source>
</evidence>